<dbReference type="Gene3D" id="2.60.40.1180">
    <property type="entry name" value="Golgi alpha-mannosidase II"/>
    <property type="match status" value="1"/>
</dbReference>
<evidence type="ECO:0000256" key="1">
    <source>
        <dbReference type="ARBA" id="ARBA00010837"/>
    </source>
</evidence>
<reference evidence="4" key="1">
    <citation type="submission" date="2016-10" db="EMBL/GenBank/DDBJ databases">
        <authorList>
            <person name="Varghese N."/>
            <person name="Submissions S."/>
        </authorList>
    </citation>
    <scope>NUCLEOTIDE SEQUENCE [LARGE SCALE GENOMIC DNA]</scope>
    <source>
        <strain evidence="4">CGMCC 1.12333</strain>
    </source>
</reference>
<keyword evidence="2" id="KW-0732">Signal</keyword>
<gene>
    <name evidence="3" type="ORF">SAMN05216480_107139</name>
</gene>
<evidence type="ECO:0000256" key="2">
    <source>
        <dbReference type="ARBA" id="ARBA00022729"/>
    </source>
</evidence>
<dbReference type="CDD" id="cd14745">
    <property type="entry name" value="GH66"/>
    <property type="match status" value="1"/>
</dbReference>
<dbReference type="InterPro" id="IPR013783">
    <property type="entry name" value="Ig-like_fold"/>
</dbReference>
<sequence>MLMTLVVLSACKDDDINLSMSNQGDAPQENTFQEVGLQTDKARYNPGDIVTFSVPELSGDATVIYKYCGEVISQSTVTSSSWTWTPPNIDFKGYEVSLWSGNTLVGTTAVDVSSDWTRFPRYGFLSNFGAISDAEQHQILNNLKNYHINGLQYYDWHWKHHIPLPMDETTGMPATSWEDLFNRTMYFQTIENYIDQGHEYHMAAMFYNLIFGVWHESPEENVSPSWYAYKDRFHTEKDGHALGDFGTIYLTDPNKEGWHDYIFNQTQYVYNQLDFDGWHLDQLGDRGVLYDYGGYQIDLSQGYESFLNALYQEFPSKAMVLNAVDQFGQSDILETPVNFAYTEVWSAEQYADLAQIIVDNYESSDEQLNTVLAAYMNYDMESGSFNTPAVLLTDAVIFAFGGAHLELGEHMLSREYFPYNNLQVEAELSSGLQEYYDFLVAYENLLRDGGTFQQAIVTSLNSDISVNSWPPVFGQTAVLAKSVENKQVFHLLNFNGVNSLQWRDNEQSQTEPLVKNNIKLSFETTQAVSKVWFASPDYLGGASQSLEFIKDGNQVTVTIPYLKYWSMLVFE</sequence>
<dbReference type="Proteomes" id="UP000199138">
    <property type="component" value="Unassembled WGS sequence"/>
</dbReference>
<dbReference type="Pfam" id="PF13199">
    <property type="entry name" value="Glyco_hydro_66"/>
    <property type="match status" value="1"/>
</dbReference>
<dbReference type="InterPro" id="IPR025092">
    <property type="entry name" value="Glyco_hydro_66"/>
</dbReference>
<dbReference type="RefSeq" id="WP_177229109.1">
    <property type="nucleotide sequence ID" value="NZ_FPBK01000007.1"/>
</dbReference>
<dbReference type="AlphaFoldDB" id="A0A1I7H6Q3"/>
<dbReference type="STRING" id="1224947.SAMN05216480_107139"/>
<evidence type="ECO:0000313" key="4">
    <source>
        <dbReference type="Proteomes" id="UP000199138"/>
    </source>
</evidence>
<keyword evidence="4" id="KW-1185">Reference proteome</keyword>
<protein>
    <submittedName>
        <fullName evidence="3">Dextranase</fullName>
    </submittedName>
</protein>
<dbReference type="Gene3D" id="2.60.40.10">
    <property type="entry name" value="Immunoglobulins"/>
    <property type="match status" value="1"/>
</dbReference>
<evidence type="ECO:0000313" key="3">
    <source>
        <dbReference type="EMBL" id="SFU56387.1"/>
    </source>
</evidence>
<dbReference type="EMBL" id="FPBK01000007">
    <property type="protein sequence ID" value="SFU56387.1"/>
    <property type="molecule type" value="Genomic_DNA"/>
</dbReference>
<proteinExistence type="inferred from homology"/>
<organism evidence="3 4">
    <name type="scientific">Pustulibacterium marinum</name>
    <dbReference type="NCBI Taxonomy" id="1224947"/>
    <lineage>
        <taxon>Bacteria</taxon>
        <taxon>Pseudomonadati</taxon>
        <taxon>Bacteroidota</taxon>
        <taxon>Flavobacteriia</taxon>
        <taxon>Flavobacteriales</taxon>
        <taxon>Flavobacteriaceae</taxon>
        <taxon>Pustulibacterium</taxon>
    </lineage>
</organism>
<dbReference type="Gene3D" id="3.20.20.80">
    <property type="entry name" value="Glycosidases"/>
    <property type="match status" value="1"/>
</dbReference>
<dbReference type="InterPro" id="IPR013780">
    <property type="entry name" value="Glyco_hydro_b"/>
</dbReference>
<accession>A0A1I7H6Q3</accession>
<name>A0A1I7H6Q3_9FLAO</name>
<comment type="similarity">
    <text evidence="1">Belongs to the glycosyl hydrolase 66 family.</text>
</comment>